<keyword evidence="2" id="KW-1185">Reference proteome</keyword>
<proteinExistence type="predicted"/>
<evidence type="ECO:0008006" key="3">
    <source>
        <dbReference type="Google" id="ProtNLM"/>
    </source>
</evidence>
<accession>A0ABV0LP35</accession>
<reference evidence="1 2" key="1">
    <citation type="submission" date="2024-05" db="EMBL/GenBank/DDBJ databases">
        <authorList>
            <person name="Zhao H."/>
            <person name="Xu Y."/>
            <person name="Lin S."/>
            <person name="Spain J.C."/>
            <person name="Zhou N.-Y."/>
        </authorList>
    </citation>
    <scope>NUCLEOTIDE SEQUENCE [LARGE SCALE GENOMIC DNA]</scope>
    <source>
        <strain evidence="1 2">NEAU-NG30</strain>
    </source>
</reference>
<sequence>MNVLAKAGTGWSTWNYRRILWVMRSLRQAVGIVMVCLLAAGCAVETSVATRHPAPSPRWHPKLPRPADRDEKAVDATLAALDFCSLLDPGVYERRKITGAAPVTREARVSDGRRQCDLVRDSLPLITVRDEPPEVAALRNDGAIVDLDGVQGYQTERYVHGQTVGCSVLVPVSFLRAVRFEIAYGARQDNAQCEIVRDFATAGARSLPGYPPGGQDSGRVGACANMVVNTDGSNCDPAVDAEVPAGGVDAVLNAGARDPNVECAVFRAAVAAVFGTAFEPVATPGACWFVEPQHRLQIEVGATALGDNPGIFGSDPNLWTDRQIVVLGTKPAVVFRTLSGNEYSVHASPYGNLDVRGQVRLQISAERERGIDSDVASTLPADAAPKARAVVAQVLARFR</sequence>
<evidence type="ECO:0000313" key="2">
    <source>
        <dbReference type="Proteomes" id="UP001440984"/>
    </source>
</evidence>
<dbReference type="EMBL" id="JBDZYD010000011">
    <property type="protein sequence ID" value="MEQ0563137.1"/>
    <property type="molecule type" value="Genomic_DNA"/>
</dbReference>
<gene>
    <name evidence="1" type="ORF">ABJI51_29020</name>
</gene>
<comment type="caution">
    <text evidence="1">The sequence shown here is derived from an EMBL/GenBank/DDBJ whole genome shotgun (WGS) entry which is preliminary data.</text>
</comment>
<evidence type="ECO:0000313" key="1">
    <source>
        <dbReference type="EMBL" id="MEQ0563137.1"/>
    </source>
</evidence>
<name>A0ABV0LP35_9PSEU</name>
<organism evidence="1 2">
    <name type="scientific">Amycolatopsis melonis</name>
    <dbReference type="NCBI Taxonomy" id="3156488"/>
    <lineage>
        <taxon>Bacteria</taxon>
        <taxon>Bacillati</taxon>
        <taxon>Actinomycetota</taxon>
        <taxon>Actinomycetes</taxon>
        <taxon>Pseudonocardiales</taxon>
        <taxon>Pseudonocardiaceae</taxon>
        <taxon>Amycolatopsis</taxon>
    </lineage>
</organism>
<dbReference type="RefSeq" id="WP_348954203.1">
    <property type="nucleotide sequence ID" value="NZ_JBDZYD010000011.1"/>
</dbReference>
<dbReference type="Proteomes" id="UP001440984">
    <property type="component" value="Unassembled WGS sequence"/>
</dbReference>
<protein>
    <recommendedName>
        <fullName evidence="3">DUF3558 domain-containing protein</fullName>
    </recommendedName>
</protein>